<dbReference type="InterPro" id="IPR027434">
    <property type="entry name" value="Homing_endonucl"/>
</dbReference>
<protein>
    <submittedName>
        <fullName evidence="1">Putative LAGLIDADG homing endonuclease</fullName>
    </submittedName>
</protein>
<dbReference type="AlphaFoldDB" id="A0A1B2RYT9"/>
<name>A0A1B2RYT9_9CHLO</name>
<geneLocation type="chloroplast" evidence="1"/>
<dbReference type="GO" id="GO:0004519">
    <property type="term" value="F:endonuclease activity"/>
    <property type="evidence" value="ECO:0007669"/>
    <property type="project" value="UniProtKB-KW"/>
</dbReference>
<dbReference type="Gene3D" id="3.10.28.10">
    <property type="entry name" value="Homing endonucleases"/>
    <property type="match status" value="1"/>
</dbReference>
<evidence type="ECO:0000313" key="1">
    <source>
        <dbReference type="EMBL" id="AOC61488.1"/>
    </source>
</evidence>
<dbReference type="SUPFAM" id="SSF55608">
    <property type="entry name" value="Homing endonucleases"/>
    <property type="match status" value="1"/>
</dbReference>
<keyword evidence="1" id="KW-0934">Plastid</keyword>
<reference evidence="1" key="1">
    <citation type="journal article" date="2016" name="Genome Biol. Evol.">
        <title>Mitochondrion-to-Chloroplast DNA Transfers and Intragenomic Proliferation of Chloroplast Group II Introns in Gloeotilopsis Green Algae (Ulotrichales, Ulvophyceae).</title>
        <authorList>
            <person name="Turmel M."/>
            <person name="Otis C."/>
            <person name="Lemieux C."/>
        </authorList>
    </citation>
    <scope>NUCLEOTIDE SEQUENCE</scope>
</reference>
<dbReference type="EMBL" id="KX306821">
    <property type="protein sequence ID" value="AOC61488.1"/>
    <property type="molecule type" value="Genomic_DNA"/>
</dbReference>
<keyword evidence="1" id="KW-0150">Chloroplast</keyword>
<gene>
    <name evidence="1" type="primary">orf101</name>
</gene>
<proteinExistence type="predicted"/>
<keyword evidence="1" id="KW-0378">Hydrolase</keyword>
<keyword evidence="1" id="KW-0255">Endonuclease</keyword>
<organism evidence="1">
    <name type="scientific">Rhexinema sarcinoideum</name>
    <dbReference type="NCBI Taxonomy" id="43261"/>
    <lineage>
        <taxon>Eukaryota</taxon>
        <taxon>Viridiplantae</taxon>
        <taxon>Chlorophyta</taxon>
        <taxon>core chlorophytes</taxon>
        <taxon>Ulvophyceae</taxon>
        <taxon>OUU clade</taxon>
        <taxon>Ulotrichales</taxon>
        <taxon>Helicodictyaceae</taxon>
        <taxon>Rhexinema</taxon>
    </lineage>
</organism>
<sequence length="101" mass="12084">MCWKLTQPLALGSSETPREAPLHKAFNFDFYFEFFQPKHIKTKNSSFLEWFVGFSERDGSFIVFKKKCFFMINQKNIQLLYKIKKYLGFSQVICYTQNSQK</sequence>
<accession>A0A1B2RYT9</accession>
<keyword evidence="1" id="KW-0540">Nuclease</keyword>